<dbReference type="Gene3D" id="3.10.20.30">
    <property type="match status" value="1"/>
</dbReference>
<organism evidence="1 2">
    <name type="scientific">Sulfobacillus harzensis</name>
    <dbReference type="NCBI Taxonomy" id="2729629"/>
    <lineage>
        <taxon>Bacteria</taxon>
        <taxon>Bacillati</taxon>
        <taxon>Bacillota</taxon>
        <taxon>Clostridia</taxon>
        <taxon>Eubacteriales</taxon>
        <taxon>Clostridiales Family XVII. Incertae Sedis</taxon>
        <taxon>Sulfobacillus</taxon>
    </lineage>
</organism>
<comment type="caution">
    <text evidence="1">The sequence shown here is derived from an EMBL/GenBank/DDBJ whole genome shotgun (WGS) entry which is preliminary data.</text>
</comment>
<dbReference type="AlphaFoldDB" id="A0A7Y0Q3A5"/>
<evidence type="ECO:0000313" key="2">
    <source>
        <dbReference type="Proteomes" id="UP000533476"/>
    </source>
</evidence>
<dbReference type="InterPro" id="IPR012675">
    <property type="entry name" value="Beta-grasp_dom_sf"/>
</dbReference>
<protein>
    <submittedName>
        <fullName evidence="1">MoaD/ThiS family protein</fullName>
    </submittedName>
</protein>
<evidence type="ECO:0000313" key="1">
    <source>
        <dbReference type="EMBL" id="NMP23357.1"/>
    </source>
</evidence>
<proteinExistence type="predicted"/>
<reference evidence="1 2" key="1">
    <citation type="submission" date="2020-04" db="EMBL/GenBank/DDBJ databases">
        <authorList>
            <person name="Zhang R."/>
            <person name="Schippers A."/>
        </authorList>
    </citation>
    <scope>NUCLEOTIDE SEQUENCE [LARGE SCALE GENOMIC DNA]</scope>
    <source>
        <strain evidence="1 2">DSM 109850</strain>
    </source>
</reference>
<gene>
    <name evidence="1" type="ORF">HIJ39_13510</name>
</gene>
<sequence>MVTVHLPDDLASEFGAKPTLSLSVHNLGELFAALESRHPGMATWLSEADGQIRPNLSIFVAGSRLPNGAGPESPIPHGSEVWILRAISGG</sequence>
<accession>A0A7Y0Q3A5</accession>
<dbReference type="Proteomes" id="UP000533476">
    <property type="component" value="Unassembled WGS sequence"/>
</dbReference>
<name>A0A7Y0Q3A5_9FIRM</name>
<dbReference type="EMBL" id="JABBVZ010000049">
    <property type="protein sequence ID" value="NMP23357.1"/>
    <property type="molecule type" value="Genomic_DNA"/>
</dbReference>
<dbReference type="InterPro" id="IPR016155">
    <property type="entry name" value="Mopterin_synth/thiamin_S_b"/>
</dbReference>
<dbReference type="RefSeq" id="WP_169100563.1">
    <property type="nucleotide sequence ID" value="NZ_JABBVZ010000049.1"/>
</dbReference>
<dbReference type="SUPFAM" id="SSF54285">
    <property type="entry name" value="MoaD/ThiS"/>
    <property type="match status" value="1"/>
</dbReference>
<keyword evidence="2" id="KW-1185">Reference proteome</keyword>